<feature type="active site" description="Nucleophile" evidence="7">
    <location>
        <position position="568"/>
    </location>
</feature>
<accession>A0ABZ2KM47</accession>
<feature type="chain" id="PRO_5045977839" evidence="9">
    <location>
        <begin position="22"/>
        <end position="610"/>
    </location>
</feature>
<feature type="signal peptide" evidence="9">
    <location>
        <begin position="1"/>
        <end position="21"/>
    </location>
</feature>
<keyword evidence="12" id="KW-1185">Reference proteome</keyword>
<feature type="compositionally biased region" description="Low complexity" evidence="8">
    <location>
        <begin position="47"/>
        <end position="64"/>
    </location>
</feature>
<feature type="region of interest" description="Disordered" evidence="8">
    <location>
        <begin position="34"/>
        <end position="74"/>
    </location>
</feature>
<keyword evidence="6 7" id="KW-0961">Cell wall biogenesis/degradation</keyword>
<organism evidence="11 12">
    <name type="scientific">Pendulispora brunnea</name>
    <dbReference type="NCBI Taxonomy" id="2905690"/>
    <lineage>
        <taxon>Bacteria</taxon>
        <taxon>Pseudomonadati</taxon>
        <taxon>Myxococcota</taxon>
        <taxon>Myxococcia</taxon>
        <taxon>Myxococcales</taxon>
        <taxon>Sorangiineae</taxon>
        <taxon>Pendulisporaceae</taxon>
        <taxon>Pendulispora</taxon>
    </lineage>
</organism>
<evidence type="ECO:0000256" key="1">
    <source>
        <dbReference type="ARBA" id="ARBA00004752"/>
    </source>
</evidence>
<dbReference type="InterPro" id="IPR050979">
    <property type="entry name" value="LD-transpeptidase"/>
</dbReference>
<feature type="domain" description="L,D-TPase catalytic" evidence="10">
    <location>
        <begin position="468"/>
        <end position="608"/>
    </location>
</feature>
<dbReference type="Gene3D" id="2.40.440.10">
    <property type="entry name" value="L,D-transpeptidase catalytic domain-like"/>
    <property type="match status" value="1"/>
</dbReference>
<dbReference type="Proteomes" id="UP001379533">
    <property type="component" value="Chromosome"/>
</dbReference>
<evidence type="ECO:0000256" key="5">
    <source>
        <dbReference type="ARBA" id="ARBA00022984"/>
    </source>
</evidence>
<keyword evidence="4 7" id="KW-0133">Cell shape</keyword>
<dbReference type="PROSITE" id="PS52029">
    <property type="entry name" value="LD_TPASE"/>
    <property type="match status" value="1"/>
</dbReference>
<dbReference type="PANTHER" id="PTHR30582:SF2">
    <property type="entry name" value="L,D-TRANSPEPTIDASE YCIB-RELATED"/>
    <property type="match status" value="1"/>
</dbReference>
<evidence type="ECO:0000256" key="7">
    <source>
        <dbReference type="PROSITE-ProRule" id="PRU01373"/>
    </source>
</evidence>
<evidence type="ECO:0000256" key="9">
    <source>
        <dbReference type="SAM" id="SignalP"/>
    </source>
</evidence>
<name>A0ABZ2KM47_9BACT</name>
<comment type="similarity">
    <text evidence="2">Belongs to the YkuD family.</text>
</comment>
<dbReference type="RefSeq" id="WP_394849352.1">
    <property type="nucleotide sequence ID" value="NZ_CP089982.1"/>
</dbReference>
<gene>
    <name evidence="11" type="ORF">LZC95_18135</name>
</gene>
<evidence type="ECO:0000256" key="3">
    <source>
        <dbReference type="ARBA" id="ARBA00022679"/>
    </source>
</evidence>
<evidence type="ECO:0000256" key="6">
    <source>
        <dbReference type="ARBA" id="ARBA00023316"/>
    </source>
</evidence>
<evidence type="ECO:0000313" key="11">
    <source>
        <dbReference type="EMBL" id="WXA98737.1"/>
    </source>
</evidence>
<dbReference type="Pfam" id="PF03734">
    <property type="entry name" value="YkuD"/>
    <property type="match status" value="1"/>
</dbReference>
<feature type="active site" description="Proton donor/acceptor" evidence="7">
    <location>
        <position position="552"/>
    </location>
</feature>
<protein>
    <submittedName>
        <fullName evidence="11">L,D-transpeptidase</fullName>
    </submittedName>
</protein>
<evidence type="ECO:0000256" key="8">
    <source>
        <dbReference type="SAM" id="MobiDB-lite"/>
    </source>
</evidence>
<evidence type="ECO:0000256" key="4">
    <source>
        <dbReference type="ARBA" id="ARBA00022960"/>
    </source>
</evidence>
<evidence type="ECO:0000259" key="10">
    <source>
        <dbReference type="PROSITE" id="PS52029"/>
    </source>
</evidence>
<keyword evidence="3" id="KW-0808">Transferase</keyword>
<evidence type="ECO:0000256" key="2">
    <source>
        <dbReference type="ARBA" id="ARBA00005992"/>
    </source>
</evidence>
<dbReference type="InterPro" id="IPR005490">
    <property type="entry name" value="LD_TPept_cat_dom"/>
</dbReference>
<keyword evidence="5 7" id="KW-0573">Peptidoglycan synthesis</keyword>
<evidence type="ECO:0000313" key="12">
    <source>
        <dbReference type="Proteomes" id="UP001379533"/>
    </source>
</evidence>
<reference evidence="11 12" key="1">
    <citation type="submission" date="2021-12" db="EMBL/GenBank/DDBJ databases">
        <title>Discovery of the Pendulisporaceae a myxobacterial family with distinct sporulation behavior and unique specialized metabolism.</title>
        <authorList>
            <person name="Garcia R."/>
            <person name="Popoff A."/>
            <person name="Bader C.D."/>
            <person name="Loehr J."/>
            <person name="Walesch S."/>
            <person name="Walt C."/>
            <person name="Boldt J."/>
            <person name="Bunk B."/>
            <person name="Haeckl F.J.F.P.J."/>
            <person name="Gunesch A.P."/>
            <person name="Birkelbach J."/>
            <person name="Nuebel U."/>
            <person name="Pietschmann T."/>
            <person name="Bach T."/>
            <person name="Mueller R."/>
        </authorList>
    </citation>
    <scope>NUCLEOTIDE SEQUENCE [LARGE SCALE GENOMIC DNA]</scope>
    <source>
        <strain evidence="11 12">MSr12523</strain>
    </source>
</reference>
<proteinExistence type="inferred from homology"/>
<dbReference type="EMBL" id="CP089982">
    <property type="protein sequence ID" value="WXA98737.1"/>
    <property type="molecule type" value="Genomic_DNA"/>
</dbReference>
<comment type="pathway">
    <text evidence="1 7">Cell wall biogenesis; peptidoglycan biosynthesis.</text>
</comment>
<dbReference type="CDD" id="cd16913">
    <property type="entry name" value="YkuD_like"/>
    <property type="match status" value="1"/>
</dbReference>
<keyword evidence="9" id="KW-0732">Signal</keyword>
<dbReference type="InterPro" id="IPR038063">
    <property type="entry name" value="Transpep_catalytic_dom"/>
</dbReference>
<dbReference type="SUPFAM" id="SSF141523">
    <property type="entry name" value="L,D-transpeptidase catalytic domain-like"/>
    <property type="match status" value="1"/>
</dbReference>
<sequence length="610" mass="66209">MHFSRRILSRAAVLTVSAVSAAIASGAVSAVSLGGCSQDSSPAPNQPDAGAAPSPAPVASNAPSGQDASQPTTKEVADAAWDGPLIGALFMQTPIMSDMEWPIPEGSRIKDPAREKVVRIGYLRKGSKVPVIPEAHRKSNCTDGWYELVQGGFVCGRYATLELNHPTIKLAPHMPYMNAPLPYDYGYNLTHGMPLYRNIPSREERLEYEPWLSGKKVAPRPLQETATVDLDAGVARSIFATAAPPGVNPNDPLGVGTGVSTSSTSSTSEVDASTPWYMQSFDGGKPQITLDELRGEEGGPVVRRMVRGFFLALDKQEEHPENHSKWWKTTGGNVVPFERVVVQRLLTDFHGVWLQDMPPGIPTISGNPPNGDAGAGEAGAPQVVPLPTKLPVGFILWRGHKWTLPEGNKRAVRGEALPRFTAVGLTGKSVSIGGFGYWETEEGWWMRNADGQVAKATTPPKDLGPNEKWIDVNLKTQTVVLYQGAQPVYVTVASTGKKDPIKEKNHETKPGSFRIREKHIAATMDGDVASDGPYSIEDVPWIMYFNGSIALHGAFWHSNFGRERSHGCVNLSPLDARAIFQWTDPPLPEGWHGVMSTQERPGTRVVVREE</sequence>
<dbReference type="PANTHER" id="PTHR30582">
    <property type="entry name" value="L,D-TRANSPEPTIDASE"/>
    <property type="match status" value="1"/>
</dbReference>